<dbReference type="InterPro" id="IPR005511">
    <property type="entry name" value="SMP-30"/>
</dbReference>
<name>A0ABQ4NKQ1_9RHOB</name>
<dbReference type="PANTHER" id="PTHR10907:SF47">
    <property type="entry name" value="REGUCALCIN"/>
    <property type="match status" value="1"/>
</dbReference>
<dbReference type="PANTHER" id="PTHR10907">
    <property type="entry name" value="REGUCALCIN"/>
    <property type="match status" value="1"/>
</dbReference>
<comment type="caution">
    <text evidence="3">The sequence shown here is derived from an EMBL/GenBank/DDBJ whole genome shotgun (WGS) entry which is preliminary data.</text>
</comment>
<protein>
    <submittedName>
        <fullName evidence="3">Gluconolactonase</fullName>
    </submittedName>
</protein>
<comment type="similarity">
    <text evidence="1">Belongs to the SMP-30/CGR1 family.</text>
</comment>
<evidence type="ECO:0000259" key="2">
    <source>
        <dbReference type="Pfam" id="PF08450"/>
    </source>
</evidence>
<proteinExistence type="inferred from homology"/>
<accession>A0ABQ4NKQ1</accession>
<evidence type="ECO:0000256" key="1">
    <source>
        <dbReference type="ARBA" id="ARBA00008853"/>
    </source>
</evidence>
<sequence length="286" mass="31202">MSALVFDARACALGEGPLWHPERNQLFWFDILDRKLLTRTDDGQQDWSWDEAVSAAGWIDRDTLFVAGESGFWRFEIATGAREKLLDLEAESPITRSNDGRADPVGGFWIGTMGWNAEEAAGAIYRYFRGEVRKLYQDVTIPNATCFSPDGMWAYFADTGTGILWKQHIDRAGWPSGKAEVFVDFSGVGLNPDGAVCDAQGNVWVAQWGAGRVACHAPDGTFLGEVTCGATRTTCPAFGGPDLDRMFVTSAHDGLDDATRAHQPGAGLTWVAVPGVTGQREHRVVL</sequence>
<dbReference type="PRINTS" id="PR01790">
    <property type="entry name" value="SMP30FAMILY"/>
</dbReference>
<dbReference type="Pfam" id="PF08450">
    <property type="entry name" value="SGL"/>
    <property type="match status" value="1"/>
</dbReference>
<dbReference type="Gene3D" id="2.120.10.30">
    <property type="entry name" value="TolB, C-terminal domain"/>
    <property type="match status" value="1"/>
</dbReference>
<feature type="domain" description="SMP-30/Gluconolactonase/LRE-like region" evidence="2">
    <location>
        <begin position="13"/>
        <end position="252"/>
    </location>
</feature>
<dbReference type="SUPFAM" id="SSF63829">
    <property type="entry name" value="Calcium-dependent phosphotriesterase"/>
    <property type="match status" value="1"/>
</dbReference>
<dbReference type="InterPro" id="IPR011042">
    <property type="entry name" value="6-blade_b-propeller_TolB-like"/>
</dbReference>
<dbReference type="EMBL" id="BPFH01000002">
    <property type="protein sequence ID" value="GIT94989.1"/>
    <property type="molecule type" value="Genomic_DNA"/>
</dbReference>
<gene>
    <name evidence="3" type="ORF">JANAI62_16120</name>
</gene>
<keyword evidence="4" id="KW-1185">Reference proteome</keyword>
<dbReference type="Proteomes" id="UP000786693">
    <property type="component" value="Unassembled WGS sequence"/>
</dbReference>
<evidence type="ECO:0000313" key="4">
    <source>
        <dbReference type="Proteomes" id="UP000786693"/>
    </source>
</evidence>
<evidence type="ECO:0000313" key="3">
    <source>
        <dbReference type="EMBL" id="GIT94989.1"/>
    </source>
</evidence>
<dbReference type="InterPro" id="IPR013658">
    <property type="entry name" value="SGL"/>
</dbReference>
<organism evidence="3 4">
    <name type="scientific">Jannaschia pagri</name>
    <dbReference type="NCBI Taxonomy" id="2829797"/>
    <lineage>
        <taxon>Bacteria</taxon>
        <taxon>Pseudomonadati</taxon>
        <taxon>Pseudomonadota</taxon>
        <taxon>Alphaproteobacteria</taxon>
        <taxon>Rhodobacterales</taxon>
        <taxon>Roseobacteraceae</taxon>
        <taxon>Jannaschia</taxon>
    </lineage>
</organism>
<reference evidence="3 4" key="1">
    <citation type="submission" date="2021-05" db="EMBL/GenBank/DDBJ databases">
        <title>Bacteria Genome sequencing.</title>
        <authorList>
            <person name="Takabe Y."/>
            <person name="Nakajima Y."/>
            <person name="Suzuki S."/>
            <person name="Shiozaki T."/>
        </authorList>
    </citation>
    <scope>NUCLEOTIDE SEQUENCE [LARGE SCALE GENOMIC DNA]</scope>
    <source>
        <strain evidence="3 4">AI_62</strain>
    </source>
</reference>
<dbReference type="RefSeq" id="WP_220748474.1">
    <property type="nucleotide sequence ID" value="NZ_BPFH01000002.1"/>
</dbReference>